<keyword evidence="3" id="KW-1185">Reference proteome</keyword>
<organism evidence="2 3">
    <name type="scientific">Corallococcus carmarthensis</name>
    <dbReference type="NCBI Taxonomy" id="2316728"/>
    <lineage>
        <taxon>Bacteria</taxon>
        <taxon>Pseudomonadati</taxon>
        <taxon>Myxococcota</taxon>
        <taxon>Myxococcia</taxon>
        <taxon>Myxococcales</taxon>
        <taxon>Cystobacterineae</taxon>
        <taxon>Myxococcaceae</taxon>
        <taxon>Corallococcus</taxon>
    </lineage>
</organism>
<dbReference type="RefSeq" id="WP_120605338.1">
    <property type="nucleotide sequence ID" value="NZ_JABFJX010000083.1"/>
</dbReference>
<evidence type="ECO:0000313" key="2">
    <source>
        <dbReference type="EMBL" id="RKG99463.1"/>
    </source>
</evidence>
<feature type="domain" description="Prolyl 4-hydroxylase alpha subunit Fe(2+) 2OG dioxygenase" evidence="1">
    <location>
        <begin position="113"/>
        <end position="232"/>
    </location>
</feature>
<dbReference type="Gene3D" id="2.60.120.620">
    <property type="entry name" value="q2cbj1_9rhob like domain"/>
    <property type="match status" value="1"/>
</dbReference>
<gene>
    <name evidence="2" type="ORF">D7X32_26420</name>
</gene>
<dbReference type="InterPro" id="IPR044862">
    <property type="entry name" value="Pro_4_hyd_alph_FE2OG_OXY"/>
</dbReference>
<dbReference type="Proteomes" id="UP000268313">
    <property type="component" value="Unassembled WGS sequence"/>
</dbReference>
<proteinExistence type="predicted"/>
<evidence type="ECO:0000313" key="3">
    <source>
        <dbReference type="Proteomes" id="UP000268313"/>
    </source>
</evidence>
<dbReference type="OrthoDB" id="9783171at2"/>
<comment type="caution">
    <text evidence="2">The sequence shown here is derived from an EMBL/GenBank/DDBJ whole genome shotgun (WGS) entry which is preliminary data.</text>
</comment>
<evidence type="ECO:0000259" key="1">
    <source>
        <dbReference type="Pfam" id="PF13640"/>
    </source>
</evidence>
<name>A0A3A8KCC6_9BACT</name>
<dbReference type="Pfam" id="PF13640">
    <property type="entry name" value="2OG-FeII_Oxy_3"/>
    <property type="match status" value="1"/>
</dbReference>
<protein>
    <submittedName>
        <fullName evidence="2">Proline hydroxylase</fullName>
    </submittedName>
</protein>
<sequence>MRTVVSKPEALVIDDFLDPVSFELVWAYVQSEEFEHVHRMGWVNAWRLSDGVPLRGPVTLSHSTDTDRFSPIHPTGKGIDLVVEKILSIKAQFVDWVGAHGEDWSHFFCRPYIYAANMGLSWHRDNQNQTTGAFTFYCHPTWNVQWGGELLVADAESRNFEFPQTQLLGDERRFLGTHLDNTPENEALLETGAGMYILPKPNRLVVVPAGVLHGIKKVDPAAGSNVRVSLQGTFMYPDRGSVKGAPRP</sequence>
<accession>A0A3A8KCC6</accession>
<reference evidence="3" key="1">
    <citation type="submission" date="2018-09" db="EMBL/GenBank/DDBJ databases">
        <authorList>
            <person name="Livingstone P.G."/>
            <person name="Whitworth D.E."/>
        </authorList>
    </citation>
    <scope>NUCLEOTIDE SEQUENCE [LARGE SCALE GENOMIC DNA]</scope>
    <source>
        <strain evidence="3">CA043D</strain>
    </source>
</reference>
<dbReference type="EMBL" id="RAWE01000113">
    <property type="protein sequence ID" value="RKG99463.1"/>
    <property type="molecule type" value="Genomic_DNA"/>
</dbReference>
<dbReference type="AlphaFoldDB" id="A0A3A8KCC6"/>